<accession>A0A7E4VP67</accession>
<keyword evidence="1" id="KW-1133">Transmembrane helix</keyword>
<proteinExistence type="predicted"/>
<reference evidence="3" key="2">
    <citation type="submission" date="2020-10" db="UniProtKB">
        <authorList>
            <consortium name="WormBaseParasite"/>
        </authorList>
    </citation>
    <scope>IDENTIFICATION</scope>
</reference>
<organism evidence="2 3">
    <name type="scientific">Panagrellus redivivus</name>
    <name type="common">Microworm</name>
    <dbReference type="NCBI Taxonomy" id="6233"/>
    <lineage>
        <taxon>Eukaryota</taxon>
        <taxon>Metazoa</taxon>
        <taxon>Ecdysozoa</taxon>
        <taxon>Nematoda</taxon>
        <taxon>Chromadorea</taxon>
        <taxon>Rhabditida</taxon>
        <taxon>Tylenchina</taxon>
        <taxon>Panagrolaimomorpha</taxon>
        <taxon>Panagrolaimoidea</taxon>
        <taxon>Panagrolaimidae</taxon>
        <taxon>Panagrellus</taxon>
    </lineage>
</organism>
<dbReference type="Proteomes" id="UP000492821">
    <property type="component" value="Unassembled WGS sequence"/>
</dbReference>
<sequence>MHTISNTSFSIAGIIIITIAVIKAPKQTTLLAKIERKSILYAVSTSICIVGYVVIFYICRLTKPTPVVLYNISMMFYLCHRYGPVILLLFLK</sequence>
<feature type="transmembrane region" description="Helical" evidence="1">
    <location>
        <begin position="6"/>
        <end position="26"/>
    </location>
</feature>
<dbReference type="AlphaFoldDB" id="A0A7E4VP67"/>
<feature type="transmembrane region" description="Helical" evidence="1">
    <location>
        <begin position="70"/>
        <end position="91"/>
    </location>
</feature>
<protein>
    <submittedName>
        <fullName evidence="3">Serpentine receptor class gamma</fullName>
    </submittedName>
</protein>
<feature type="transmembrane region" description="Helical" evidence="1">
    <location>
        <begin position="38"/>
        <end position="58"/>
    </location>
</feature>
<name>A0A7E4VP67_PANRE</name>
<evidence type="ECO:0000256" key="1">
    <source>
        <dbReference type="SAM" id="Phobius"/>
    </source>
</evidence>
<keyword evidence="1" id="KW-0812">Transmembrane</keyword>
<reference evidence="2" key="1">
    <citation type="journal article" date="2013" name="Genetics">
        <title>The draft genome and transcriptome of Panagrellus redivivus are shaped by the harsh demands of a free-living lifestyle.</title>
        <authorList>
            <person name="Srinivasan J."/>
            <person name="Dillman A.R."/>
            <person name="Macchietto M.G."/>
            <person name="Heikkinen L."/>
            <person name="Lakso M."/>
            <person name="Fracchia K.M."/>
            <person name="Antoshechkin I."/>
            <person name="Mortazavi A."/>
            <person name="Wong G."/>
            <person name="Sternberg P.W."/>
        </authorList>
    </citation>
    <scope>NUCLEOTIDE SEQUENCE [LARGE SCALE GENOMIC DNA]</scope>
    <source>
        <strain evidence="2">MT8872</strain>
    </source>
</reference>
<evidence type="ECO:0000313" key="3">
    <source>
        <dbReference type="WBParaSite" id="Pan_g23346.t1"/>
    </source>
</evidence>
<evidence type="ECO:0000313" key="2">
    <source>
        <dbReference type="Proteomes" id="UP000492821"/>
    </source>
</evidence>
<keyword evidence="2" id="KW-1185">Reference proteome</keyword>
<dbReference type="WBParaSite" id="Pan_g23346.t1">
    <property type="protein sequence ID" value="Pan_g23346.t1"/>
    <property type="gene ID" value="Pan_g23346"/>
</dbReference>
<keyword evidence="1" id="KW-0472">Membrane</keyword>